<reference evidence="7 8" key="1">
    <citation type="submission" date="2016-02" db="EMBL/GenBank/DDBJ databases">
        <title>Comparative genomic and transcriptomic foundation for Pichia pastoris.</title>
        <authorList>
            <person name="Love K.R."/>
            <person name="Shah K.A."/>
            <person name="Whittaker C.A."/>
            <person name="Wu J."/>
            <person name="Bartlett M.C."/>
            <person name="Ma D."/>
            <person name="Leeson R.L."/>
            <person name="Priest M."/>
            <person name="Young S.K."/>
            <person name="Love J.C."/>
        </authorList>
    </citation>
    <scope>NUCLEOTIDE SEQUENCE [LARGE SCALE GENOMIC DNA]</scope>
    <source>
        <strain evidence="7 8">ATCC 28485</strain>
    </source>
</reference>
<dbReference type="PANTHER" id="PTHR12945:SF0">
    <property type="entry name" value="TRNA (ADENINE(58)-N(1))-METHYLTRANSFERASE NON-CATALYTIC SUBUNIT TRM6"/>
    <property type="match status" value="1"/>
</dbReference>
<name>A0A1B2JFC9_PICPA</name>
<sequence>MPGRNIIEEGKHVLVRLPSEAVKVILLKGDSYISLGKFGTFSVTGVLGYKYGQSFEILENKLVRPVYSLIDDTKPLLPEDSNTFSENNQNLINTGSLVQKLSTQDIEELKKQGKGEDIINQIIAGHDSFGKKTQYSQEKYLKRKQEKFLRRFTIEYLGGSEMLQYYRSKDPQRVLDMSSESMGLILSYANIRPGGNYIVVDDTGGVLLYAMLERMENKGSILVAHENEHPNLIALKYSNYPQELLEKMVSNVNWLQFLEADTQRPQWKDYPQEKIDSFTPSRRSHYLRKKRASERVNHILDTVEQGSFDGLIYASTIYPSTLISKILDTVGGSRPVVIYSPFKEILSETFHVLQNDHRILAPSIYETRVRQYQTIIGRIHPLMTAKGGGGYVLHATRVIPKEGGVTAVGRGIKSKRLKVIDPKADTRQLLKQ</sequence>
<evidence type="ECO:0000256" key="1">
    <source>
        <dbReference type="ARBA" id="ARBA00004123"/>
    </source>
</evidence>
<evidence type="ECO:0000313" key="8">
    <source>
        <dbReference type="Proteomes" id="UP000094565"/>
    </source>
</evidence>
<protein>
    <recommendedName>
        <fullName evidence="3">tRNA (adenine(58)-N(1))-methyltransferase non-catalytic subunit TRM6</fullName>
    </recommendedName>
    <alternativeName>
        <fullName evidence="6">tRNA(m1A58)-methyltransferase subunit TRM6</fullName>
    </alternativeName>
</protein>
<dbReference type="EMBL" id="CP014586">
    <property type="protein sequence ID" value="ANZ76692.1"/>
    <property type="molecule type" value="Genomic_DNA"/>
</dbReference>
<evidence type="ECO:0000256" key="3">
    <source>
        <dbReference type="ARBA" id="ARBA00021704"/>
    </source>
</evidence>
<dbReference type="Pfam" id="PF04189">
    <property type="entry name" value="Gcd10p"/>
    <property type="match status" value="1"/>
</dbReference>
<dbReference type="GO" id="GO:0030488">
    <property type="term" value="P:tRNA methylation"/>
    <property type="evidence" value="ECO:0007669"/>
    <property type="project" value="InterPro"/>
</dbReference>
<evidence type="ECO:0000313" key="7">
    <source>
        <dbReference type="EMBL" id="ANZ76692.1"/>
    </source>
</evidence>
<dbReference type="GO" id="GO:0005634">
    <property type="term" value="C:nucleus"/>
    <property type="evidence" value="ECO:0007669"/>
    <property type="project" value="UniProtKB-SubCell"/>
</dbReference>
<proteinExistence type="inferred from homology"/>
<dbReference type="InterPro" id="IPR017423">
    <property type="entry name" value="TRM6"/>
</dbReference>
<evidence type="ECO:0000256" key="2">
    <source>
        <dbReference type="ARBA" id="ARBA00008320"/>
    </source>
</evidence>
<evidence type="ECO:0000256" key="5">
    <source>
        <dbReference type="ARBA" id="ARBA00023242"/>
    </source>
</evidence>
<dbReference type="Proteomes" id="UP000094565">
    <property type="component" value="Chromosome 3"/>
</dbReference>
<organism evidence="7 8">
    <name type="scientific">Komagataella pastoris</name>
    <name type="common">Yeast</name>
    <name type="synonym">Pichia pastoris</name>
    <dbReference type="NCBI Taxonomy" id="4922"/>
    <lineage>
        <taxon>Eukaryota</taxon>
        <taxon>Fungi</taxon>
        <taxon>Dikarya</taxon>
        <taxon>Ascomycota</taxon>
        <taxon>Saccharomycotina</taxon>
        <taxon>Pichiomycetes</taxon>
        <taxon>Pichiales</taxon>
        <taxon>Pichiaceae</taxon>
        <taxon>Komagataella</taxon>
    </lineage>
</organism>
<keyword evidence="8" id="KW-1185">Reference proteome</keyword>
<keyword evidence="4" id="KW-0819">tRNA processing</keyword>
<dbReference type="PIRSF" id="PIRSF038170">
    <property type="entry name" value="tRNA_m1A_mtfrase"/>
    <property type="match status" value="1"/>
</dbReference>
<evidence type="ECO:0000256" key="6">
    <source>
        <dbReference type="ARBA" id="ARBA00032319"/>
    </source>
</evidence>
<dbReference type="AlphaFoldDB" id="A0A1B2JFC9"/>
<gene>
    <name evidence="7" type="primary">GCD10</name>
    <name evidence="7" type="ORF">ATY40_BA7503380</name>
</gene>
<comment type="similarity">
    <text evidence="2">Belongs to the TRM6/GCD10 family.</text>
</comment>
<keyword evidence="5" id="KW-0539">Nucleus</keyword>
<dbReference type="GO" id="GO:0031515">
    <property type="term" value="C:tRNA (m1A) methyltransferase complex"/>
    <property type="evidence" value="ECO:0007669"/>
    <property type="project" value="InterPro"/>
</dbReference>
<comment type="subcellular location">
    <subcellularLocation>
        <location evidence="1">Nucleus</location>
    </subcellularLocation>
</comment>
<dbReference type="OrthoDB" id="10254665at2759"/>
<evidence type="ECO:0000256" key="4">
    <source>
        <dbReference type="ARBA" id="ARBA00022694"/>
    </source>
</evidence>
<accession>A0A1B2JFC9</accession>
<dbReference type="PANTHER" id="PTHR12945">
    <property type="entry name" value="TRANSLATION INITIATION FACTOR EIF3-RELATED"/>
    <property type="match status" value="1"/>
</dbReference>